<reference evidence="2" key="1">
    <citation type="journal article" date="2014" name="Front. Microbiol.">
        <title>High frequency of phylogenetically diverse reductive dehalogenase-homologous genes in deep subseafloor sedimentary metagenomes.</title>
        <authorList>
            <person name="Kawai M."/>
            <person name="Futagami T."/>
            <person name="Toyoda A."/>
            <person name="Takaki Y."/>
            <person name="Nishi S."/>
            <person name="Hori S."/>
            <person name="Arai W."/>
            <person name="Tsubouchi T."/>
            <person name="Morono Y."/>
            <person name="Uchiyama I."/>
            <person name="Ito T."/>
            <person name="Fujiyama A."/>
            <person name="Inagaki F."/>
            <person name="Takami H."/>
        </authorList>
    </citation>
    <scope>NUCLEOTIDE SEQUENCE</scope>
    <source>
        <strain evidence="2">Expedition CK06-06</strain>
    </source>
</reference>
<protein>
    <recommendedName>
        <fullName evidence="1">Methyltransferase type 11 domain-containing protein</fullName>
    </recommendedName>
</protein>
<gene>
    <name evidence="2" type="ORF">S01H1_34141</name>
</gene>
<name>X0WMU0_9ZZZZ</name>
<dbReference type="Pfam" id="PF08241">
    <property type="entry name" value="Methyltransf_11"/>
    <property type="match status" value="1"/>
</dbReference>
<proteinExistence type="predicted"/>
<dbReference type="Gene3D" id="3.40.50.150">
    <property type="entry name" value="Vaccinia Virus protein VP39"/>
    <property type="match status" value="1"/>
</dbReference>
<feature type="domain" description="Methyltransferase type 11" evidence="1">
    <location>
        <begin position="52"/>
        <end position="150"/>
    </location>
</feature>
<accession>X0WMU0</accession>
<dbReference type="EMBL" id="BARS01021233">
    <property type="protein sequence ID" value="GAG13996.1"/>
    <property type="molecule type" value="Genomic_DNA"/>
</dbReference>
<feature type="non-terminal residue" evidence="2">
    <location>
        <position position="155"/>
    </location>
</feature>
<dbReference type="AlphaFoldDB" id="X0WMU0"/>
<organism evidence="2">
    <name type="scientific">marine sediment metagenome</name>
    <dbReference type="NCBI Taxonomy" id="412755"/>
    <lineage>
        <taxon>unclassified sequences</taxon>
        <taxon>metagenomes</taxon>
        <taxon>ecological metagenomes</taxon>
    </lineage>
</organism>
<sequence length="155" mass="17078">MPTPSISVDTLRDLILPMEGYDELKRRLLVDELERYRASLAWIEPSDNGSLLDVGSCGDLVPAYQRVLGYGRVVCLDAACRTKQGRLVHSDGSVFEFEAISIDLERDPFPAADATFDQVVAMEILEHLAVDPMFMLAEANRVLKPGGALLLTTPN</sequence>
<dbReference type="GO" id="GO:0008757">
    <property type="term" value="F:S-adenosylmethionine-dependent methyltransferase activity"/>
    <property type="evidence" value="ECO:0007669"/>
    <property type="project" value="InterPro"/>
</dbReference>
<evidence type="ECO:0000313" key="2">
    <source>
        <dbReference type="EMBL" id="GAG13996.1"/>
    </source>
</evidence>
<comment type="caution">
    <text evidence="2">The sequence shown here is derived from an EMBL/GenBank/DDBJ whole genome shotgun (WGS) entry which is preliminary data.</text>
</comment>
<dbReference type="InterPro" id="IPR013216">
    <property type="entry name" value="Methyltransf_11"/>
</dbReference>
<evidence type="ECO:0000259" key="1">
    <source>
        <dbReference type="Pfam" id="PF08241"/>
    </source>
</evidence>
<dbReference type="InterPro" id="IPR029063">
    <property type="entry name" value="SAM-dependent_MTases_sf"/>
</dbReference>
<dbReference type="SUPFAM" id="SSF53335">
    <property type="entry name" value="S-adenosyl-L-methionine-dependent methyltransferases"/>
    <property type="match status" value="1"/>
</dbReference>